<sequence length="50" mass="5875">MDLDRWILFVEICVGPARGLRLRFDKFRTMGLGLVLFLCAKFMIWCPLNV</sequence>
<evidence type="ECO:0000313" key="3">
    <source>
        <dbReference type="EMBL" id="CAA0386171.1"/>
    </source>
</evidence>
<protein>
    <recommendedName>
        <fullName evidence="7">Transmembrane protein</fullName>
    </recommendedName>
</protein>
<reference evidence="4 5" key="1">
    <citation type="submission" date="2019-11" db="EMBL/GenBank/DDBJ databases">
        <authorList>
            <person name="Jiao W.-B."/>
            <person name="Schneeberger K."/>
        </authorList>
    </citation>
    <scope>NUCLEOTIDE SEQUENCE [LARGE SCALE GENOMIC DNA]</scope>
    <source>
        <strain evidence="5">cv. An-1</strain>
        <strain evidence="6">cv. C24</strain>
    </source>
</reference>
<dbReference type="Proteomes" id="UP000426265">
    <property type="component" value="Unassembled WGS sequence"/>
</dbReference>
<evidence type="ECO:0000313" key="2">
    <source>
        <dbReference type="Araport" id="AT3G53611"/>
    </source>
</evidence>
<keyword evidence="1" id="KW-0472">Membrane</keyword>
<dbReference type="KEGG" id="ath:AT3G53611"/>
<dbReference type="GeneID" id="6240727"/>
<dbReference type="EMBL" id="CACSHJ010000089">
    <property type="protein sequence ID" value="CAA0386171.1"/>
    <property type="molecule type" value="Genomic_DNA"/>
</dbReference>
<feature type="transmembrane region" description="Helical" evidence="1">
    <location>
        <begin position="27"/>
        <end position="45"/>
    </location>
</feature>
<evidence type="ECO:0008006" key="7">
    <source>
        <dbReference type="Google" id="ProtNLM"/>
    </source>
</evidence>
<name>A0A654FFH2_ARATH</name>
<evidence type="ECO:0000256" key="1">
    <source>
        <dbReference type="SAM" id="Phobius"/>
    </source>
</evidence>
<dbReference type="AlphaFoldDB" id="A0A654FFH2"/>
<keyword evidence="1" id="KW-0812">Transmembrane</keyword>
<evidence type="ECO:0000313" key="6">
    <source>
        <dbReference type="Proteomes" id="UP000434276"/>
    </source>
</evidence>
<evidence type="ECO:0000313" key="4">
    <source>
        <dbReference type="EMBL" id="VYS60297.1"/>
    </source>
</evidence>
<gene>
    <name evidence="2" type="ordered locus">At3g53611</name>
    <name evidence="4" type="ORF">AN1_LOCUS15733</name>
    <name evidence="3" type="ORF">C24_LOCUS15617</name>
</gene>
<evidence type="ECO:0000313" key="5">
    <source>
        <dbReference type="Proteomes" id="UP000426265"/>
    </source>
</evidence>
<proteinExistence type="predicted"/>
<keyword evidence="1" id="KW-1133">Transmembrane helix</keyword>
<dbReference type="RefSeq" id="NP_001118834.1">
    <property type="nucleotide sequence ID" value="NM_001125362.1"/>
</dbReference>
<dbReference type="OrthoDB" id="10268362at2759"/>
<dbReference type="EMBL" id="CACRSJ010000106">
    <property type="protein sequence ID" value="VYS60297.1"/>
    <property type="molecule type" value="Genomic_DNA"/>
</dbReference>
<dbReference type="Araport" id="AT3G53611"/>
<organism evidence="4 5">
    <name type="scientific">Arabidopsis thaliana</name>
    <name type="common">Mouse-ear cress</name>
    <dbReference type="NCBI Taxonomy" id="3702"/>
    <lineage>
        <taxon>Eukaryota</taxon>
        <taxon>Viridiplantae</taxon>
        <taxon>Streptophyta</taxon>
        <taxon>Embryophyta</taxon>
        <taxon>Tracheophyta</taxon>
        <taxon>Spermatophyta</taxon>
        <taxon>Magnoliopsida</taxon>
        <taxon>eudicotyledons</taxon>
        <taxon>Gunneridae</taxon>
        <taxon>Pentapetalae</taxon>
        <taxon>rosids</taxon>
        <taxon>malvids</taxon>
        <taxon>Brassicales</taxon>
        <taxon>Brassicaceae</taxon>
        <taxon>Camelineae</taxon>
        <taxon>Arabidopsis</taxon>
    </lineage>
</organism>
<accession>A0A654FFH2</accession>
<dbReference type="Proteomes" id="UP000434276">
    <property type="component" value="Unassembled WGS sequence"/>
</dbReference>